<dbReference type="Proteomes" id="UP000255024">
    <property type="component" value="Unassembled WGS sequence"/>
</dbReference>
<proteinExistence type="predicted"/>
<dbReference type="InterPro" id="IPR050458">
    <property type="entry name" value="LolB"/>
</dbReference>
<gene>
    <name evidence="1" type="ORF">NCTC11179_01102</name>
</gene>
<dbReference type="RefSeq" id="WP_115090482.1">
    <property type="nucleotide sequence ID" value="NZ_CP068107.1"/>
</dbReference>
<accession>A0A378RKL3</accession>
<name>A0A378RKL3_MYROD</name>
<protein>
    <submittedName>
        <fullName evidence="1">Uncharacterized protein</fullName>
    </submittedName>
</protein>
<organism evidence="1 2">
    <name type="scientific">Myroides odoratus</name>
    <name type="common">Flavobacterium odoratum</name>
    <dbReference type="NCBI Taxonomy" id="256"/>
    <lineage>
        <taxon>Bacteria</taxon>
        <taxon>Pseudomonadati</taxon>
        <taxon>Bacteroidota</taxon>
        <taxon>Flavobacteriia</taxon>
        <taxon>Flavobacteriales</taxon>
        <taxon>Flavobacteriaceae</taxon>
        <taxon>Myroides</taxon>
    </lineage>
</organism>
<keyword evidence="2" id="KW-1185">Reference proteome</keyword>
<dbReference type="EMBL" id="UGQL01000001">
    <property type="protein sequence ID" value="STZ27566.1"/>
    <property type="molecule type" value="Genomic_DNA"/>
</dbReference>
<evidence type="ECO:0000313" key="2">
    <source>
        <dbReference type="Proteomes" id="UP000255024"/>
    </source>
</evidence>
<sequence length="763" mass="86598">MNAKVNIFGVRHLSPGASHHLLAYLKEKKPKCILIEGPSDATAMIVSMAQKEVKPPIALLAYTTELPIETVLYPFASYSPEYQAINWGVKNKKEVRFIDLPTPIMLRLQQERKREVDEKAQAFYTFHNGLYEAIAHHSDETDYENYWERDFEHNLNTDAFRERLIFQSGEMRELVVNQEYEDAPYDFSYNLIREAHMRREIQRAITEGFKPEDIVVIVGAYHVLGMDLDLPALTDQELKNIPTVDAQLTLMPYSYLRLSSRMGYGAGNRAPYYFELMWQAMTQNKLEDLAAIYLSKVAKMMREMGNNASSASVIEAVRLAQALTAMRGGAFPVLEDLHDAVITCFGRGELAPVAEAINHIDIGTAIGFLPEGVSQTPVQENVNQELKRLKLTQYKSAVAQELSLDLRENFKVKSTEAAYIDLNRSTFLHRLAVLGIHFAKPIRTHQDNATWSEKWELQWTPEVEIEIVESNLKGETLEIAAAYQLREQLADCTDLALAAQIIRLACECQLTHIFENALRTLQGLLVEAVDFKATAYAAHELAVLIQYGDLRQFNLEPLVPILQQLFLRAALLVQEAVSCDDKAATEMMKAINVMELITQQQYEIVDVESWQKELHQVAWRDDLNTKLSGGAFSILLEHNLADEEDCAKEVSRRLSPGVPADLGAGWFEGLSGRNRYALLSRTMLWRELDQYVAQLDEEEFLRSVVFLRRAFGAFEPNQKNSIAELLGDIWGTGEEQTAEALQGELTQAEAEKLDELNDFDFEF</sequence>
<dbReference type="AlphaFoldDB" id="A0A378RKL3"/>
<dbReference type="Pfam" id="PF18934">
    <property type="entry name" value="DUF5682"/>
    <property type="match status" value="1"/>
</dbReference>
<dbReference type="PANTHER" id="PTHR30634">
    <property type="entry name" value="OUTER MEMBRANE LOLAB LIPOPROTEIN INSERTION APPARATUS"/>
    <property type="match status" value="1"/>
</dbReference>
<reference evidence="1 2" key="1">
    <citation type="submission" date="2018-06" db="EMBL/GenBank/DDBJ databases">
        <authorList>
            <consortium name="Pathogen Informatics"/>
            <person name="Doyle S."/>
        </authorList>
    </citation>
    <scope>NUCLEOTIDE SEQUENCE [LARGE SCALE GENOMIC DNA]</scope>
    <source>
        <strain evidence="1 2">NCTC11179</strain>
    </source>
</reference>
<evidence type="ECO:0000313" key="1">
    <source>
        <dbReference type="EMBL" id="STZ27566.1"/>
    </source>
</evidence>
<dbReference type="InterPro" id="IPR043737">
    <property type="entry name" value="DUF5682"/>
</dbReference>